<dbReference type="RefSeq" id="WP_281093298.1">
    <property type="nucleotide sequence ID" value="NZ_JARYZI010000002.1"/>
</dbReference>
<evidence type="ECO:0000313" key="3">
    <source>
        <dbReference type="Proteomes" id="UP001158045"/>
    </source>
</evidence>
<dbReference type="InterPro" id="IPR006186">
    <property type="entry name" value="Ser/Thr-sp_prot-phosphatase"/>
</dbReference>
<dbReference type="EC" id="3.1.-.-" evidence="2"/>
<dbReference type="InterPro" id="IPR029052">
    <property type="entry name" value="Metallo-depent_PP-like"/>
</dbReference>
<dbReference type="SUPFAM" id="SSF56300">
    <property type="entry name" value="Metallo-dependent phosphatases"/>
    <property type="match status" value="1"/>
</dbReference>
<dbReference type="GO" id="GO:0016787">
    <property type="term" value="F:hydrolase activity"/>
    <property type="evidence" value="ECO:0007669"/>
    <property type="project" value="UniProtKB-KW"/>
</dbReference>
<protein>
    <submittedName>
        <fullName evidence="2">Metallophosphoesterase family protein</fullName>
        <ecNumber evidence="2">3.1.-.-</ecNumber>
    </submittedName>
</protein>
<name>A0ABT6NAQ5_9FIRM</name>
<sequence length="418" mass="48231">MIKKSPTTKQQDIISSLLLLIKQVKTLKVDSMYKAEKGTKIKYSIDAFIDAHWPIYHTEALMNESFDFSVINKLHQHLIVEVMDIIKNEQSIANQILIENNIDVKQILPQAEDSKLAHGVYMFSKNDLDIEYIVIGDVHSDDQSVVKLLDATDFYHKVATDVKIKLIFMGDYVDRGKAHLKTLERILLLKILFPENIYLLRGNHDGGKFQEDGTIKLPYRIPDQDQLVDYFPKYLEQIINDGRGIEIKLLEDYFMLFDHLPYIAFIWTESGVVQCVHGGLPKPFFGRDHLDFTQPYDFIETLSMLTCYPELDNAGATILENLMWSDPYNGGEDYKMAYKRFKFTHEHFNAYAEKIGIWKMLRGHEARAEGFEINHQGLVYTIFSSGDTLDSHYNGVDACYAQVKQSGDIVIHHFIESI</sequence>
<gene>
    <name evidence="2" type="ORF">QE109_04960</name>
</gene>
<organism evidence="2 3">
    <name type="scientific">Fusibacter bizertensis</name>
    <dbReference type="NCBI Taxonomy" id="1488331"/>
    <lineage>
        <taxon>Bacteria</taxon>
        <taxon>Bacillati</taxon>
        <taxon>Bacillota</taxon>
        <taxon>Clostridia</taxon>
        <taxon>Eubacteriales</taxon>
        <taxon>Eubacteriales Family XII. Incertae Sedis</taxon>
        <taxon>Fusibacter</taxon>
    </lineage>
</organism>
<dbReference type="PANTHER" id="PTHR11668:SF496">
    <property type="entry name" value="SERINE_THREONINE-PROTEIN PHOSPHATASE"/>
    <property type="match status" value="1"/>
</dbReference>
<dbReference type="Proteomes" id="UP001158045">
    <property type="component" value="Unassembled WGS sequence"/>
</dbReference>
<dbReference type="SMART" id="SM00156">
    <property type="entry name" value="PP2Ac"/>
    <property type="match status" value="1"/>
</dbReference>
<evidence type="ECO:0000259" key="1">
    <source>
        <dbReference type="SMART" id="SM00156"/>
    </source>
</evidence>
<dbReference type="Pfam" id="PF00149">
    <property type="entry name" value="Metallophos"/>
    <property type="match status" value="1"/>
</dbReference>
<accession>A0ABT6NAQ5</accession>
<comment type="caution">
    <text evidence="2">The sequence shown here is derived from an EMBL/GenBank/DDBJ whole genome shotgun (WGS) entry which is preliminary data.</text>
</comment>
<dbReference type="PANTHER" id="PTHR11668">
    <property type="entry name" value="SERINE/THREONINE PROTEIN PHOSPHATASE"/>
    <property type="match status" value="1"/>
</dbReference>
<dbReference type="EMBL" id="JARYZI010000002">
    <property type="protein sequence ID" value="MDH8677484.1"/>
    <property type="molecule type" value="Genomic_DNA"/>
</dbReference>
<dbReference type="InterPro" id="IPR050341">
    <property type="entry name" value="PP1_catalytic_subunit"/>
</dbReference>
<reference evidence="2 3" key="1">
    <citation type="submission" date="2023-04" db="EMBL/GenBank/DDBJ databases">
        <title>Fusibacter bizertensis strain WBS, isolated from littoral bottom sediments of the Arctic seas - biochemical and genomic analysis.</title>
        <authorList>
            <person name="Brioukhanov A.L."/>
        </authorList>
    </citation>
    <scope>NUCLEOTIDE SEQUENCE [LARGE SCALE GENOMIC DNA]</scope>
    <source>
        <strain evidence="2 3">WBS</strain>
    </source>
</reference>
<dbReference type="InterPro" id="IPR004843">
    <property type="entry name" value="Calcineurin-like_PHP"/>
</dbReference>
<feature type="domain" description="Serine/threonine specific protein phosphatases" evidence="1">
    <location>
        <begin position="107"/>
        <end position="418"/>
    </location>
</feature>
<evidence type="ECO:0000313" key="2">
    <source>
        <dbReference type="EMBL" id="MDH8677484.1"/>
    </source>
</evidence>
<proteinExistence type="predicted"/>
<keyword evidence="2" id="KW-0378">Hydrolase</keyword>
<keyword evidence="3" id="KW-1185">Reference proteome</keyword>
<dbReference type="Gene3D" id="3.60.21.10">
    <property type="match status" value="1"/>
</dbReference>
<dbReference type="PRINTS" id="PR00114">
    <property type="entry name" value="STPHPHTASE"/>
</dbReference>
<dbReference type="CDD" id="cd00144">
    <property type="entry name" value="MPP_PPP_family"/>
    <property type="match status" value="1"/>
</dbReference>